<feature type="transmembrane region" description="Helical" evidence="7">
    <location>
        <begin position="97"/>
        <end position="127"/>
    </location>
</feature>
<dbReference type="GO" id="GO:0016020">
    <property type="term" value="C:membrane"/>
    <property type="evidence" value="ECO:0007669"/>
    <property type="project" value="UniProtKB-SubCell"/>
</dbReference>
<gene>
    <name evidence="8" type="ORF">JKF63_07145</name>
</gene>
<name>A0A837A959_9TRYP</name>
<dbReference type="Proteomes" id="UP000674318">
    <property type="component" value="Chromosome 6"/>
</dbReference>
<feature type="transmembrane region" description="Helical" evidence="7">
    <location>
        <begin position="348"/>
        <end position="372"/>
    </location>
</feature>
<dbReference type="GO" id="GO:0046872">
    <property type="term" value="F:metal ion binding"/>
    <property type="evidence" value="ECO:0007669"/>
    <property type="project" value="UniProtKB-KW"/>
</dbReference>
<dbReference type="EMBL" id="JAFJZO010000006">
    <property type="protein sequence ID" value="KAG5511203.1"/>
    <property type="molecule type" value="Genomic_DNA"/>
</dbReference>
<sequence length="642" mass="69364">MSFKHPRRADLPSQRGASHNGSDEDPIVETLATQQGHGGHSPTSFSSPGSLWLRVACDFASWSRGTISIHEVDSWLRFNPYIRRGFRRRFLRKREALGSLVLYLHNETFNIFSHLAMVVVLVLLLLWPPRALVLGGGSGAADPYHGTGEGSGAAIGQHTPAHSLVHPFHRTGMEVPPWLRGRAEAHSATAADGSEETIKGYVPPVDGAASPRHVPNDVAGGTAAPCSGFRLFTFLPSGWAPPPLPPMSVTARLSLSLTPLLVAFLFTFSMSVVYHVFMPCCRSRRGYQQLLQCDVTGVVISIAGSAYTYFTCGMPCVNGSLQMWVGALMAASTLLCLYVLVFRSMCGVLAECCTLVLHLLQWVAAVVMTAALEFLMGRPLGAVPSSSEHHAGQRFLLAWLQRHRHFSSVQCAGASKTSTNVEPTHVSPVQRVVVLGGYSFLHLCVYMLFVYPKSQPAMGGFTQATHHHNASYVWLFLGGLANATRFPEAVVFHWTRSAARHNRRIAAAEAAAWCAERLRRDAAAMTGEDAQKTARGTAAAVPSLPGSGGRPPRDASVGVVPERPAQTNSASPPLLPSVAAPTWWDSLSVPKFLVTYIVSAPTLDYIGNSHNIWHICSTLSAVSAILAVYHDCMEYDLVQCGG</sequence>
<accession>A0A837A959</accession>
<keyword evidence="5" id="KW-0862">Zinc</keyword>
<proteinExistence type="predicted"/>
<dbReference type="GO" id="GO:0038023">
    <property type="term" value="F:signaling receptor activity"/>
    <property type="evidence" value="ECO:0007669"/>
    <property type="project" value="TreeGrafter"/>
</dbReference>
<dbReference type="RefSeq" id="XP_067759524.1">
    <property type="nucleotide sequence ID" value="XM_067903086.1"/>
</dbReference>
<evidence type="ECO:0000256" key="5">
    <source>
        <dbReference type="PIRSR" id="PIRSR604254-1"/>
    </source>
</evidence>
<evidence type="ECO:0000313" key="9">
    <source>
        <dbReference type="Proteomes" id="UP000674318"/>
    </source>
</evidence>
<dbReference type="PANTHER" id="PTHR20855:SF136">
    <property type="match status" value="1"/>
</dbReference>
<evidence type="ECO:0000256" key="1">
    <source>
        <dbReference type="ARBA" id="ARBA00004141"/>
    </source>
</evidence>
<feature type="transmembrane region" description="Helical" evidence="7">
    <location>
        <begin position="321"/>
        <end position="341"/>
    </location>
</feature>
<feature type="binding site" evidence="5">
    <location>
        <position position="275"/>
    </location>
    <ligand>
        <name>Zn(2+)</name>
        <dbReference type="ChEBI" id="CHEBI:29105"/>
    </ligand>
</feature>
<feature type="transmembrane region" description="Helical" evidence="7">
    <location>
        <begin position="253"/>
        <end position="277"/>
    </location>
</feature>
<dbReference type="OrthoDB" id="535992at2759"/>
<evidence type="ECO:0000256" key="6">
    <source>
        <dbReference type="SAM" id="MobiDB-lite"/>
    </source>
</evidence>
<evidence type="ECO:0000256" key="3">
    <source>
        <dbReference type="ARBA" id="ARBA00022989"/>
    </source>
</evidence>
<keyword evidence="4 7" id="KW-0472">Membrane</keyword>
<feature type="region of interest" description="Disordered" evidence="6">
    <location>
        <begin position="525"/>
        <end position="573"/>
    </location>
</feature>
<keyword evidence="2 7" id="KW-0812">Transmembrane</keyword>
<dbReference type="InterPro" id="IPR004254">
    <property type="entry name" value="AdipoR/HlyIII-related"/>
</dbReference>
<reference evidence="8 9" key="1">
    <citation type="submission" date="2021-02" db="EMBL/GenBank/DDBJ databases">
        <title>Porcisia hertigi Genome sequencing and assembly.</title>
        <authorList>
            <person name="Almutairi H."/>
            <person name="Gatherer D."/>
        </authorList>
    </citation>
    <scope>NUCLEOTIDE SEQUENCE [LARGE SCALE GENOMIC DNA]</scope>
    <source>
        <strain evidence="8 9">C119</strain>
    </source>
</reference>
<dbReference type="PANTHER" id="PTHR20855">
    <property type="entry name" value="ADIPOR/PROGESTIN RECEPTOR-RELATED"/>
    <property type="match status" value="1"/>
</dbReference>
<feature type="transmembrane region" description="Helical" evidence="7">
    <location>
        <begin position="289"/>
        <end position="309"/>
    </location>
</feature>
<dbReference type="KEGG" id="phet:94293163"/>
<keyword evidence="3 7" id="KW-1133">Transmembrane helix</keyword>
<evidence type="ECO:0000256" key="4">
    <source>
        <dbReference type="ARBA" id="ARBA00023136"/>
    </source>
</evidence>
<feature type="transmembrane region" description="Helical" evidence="7">
    <location>
        <begin position="432"/>
        <end position="451"/>
    </location>
</feature>
<comment type="subcellular location">
    <subcellularLocation>
        <location evidence="1">Membrane</location>
        <topology evidence="1">Multi-pass membrane protein</topology>
    </subcellularLocation>
</comment>
<evidence type="ECO:0000313" key="8">
    <source>
        <dbReference type="EMBL" id="KAG5511203.1"/>
    </source>
</evidence>
<keyword evidence="5" id="KW-0479">Metal-binding</keyword>
<dbReference type="GeneID" id="94293163"/>
<dbReference type="AlphaFoldDB" id="A0A837A959"/>
<organism evidence="8 9">
    <name type="scientific">Porcisia hertigi</name>
    <dbReference type="NCBI Taxonomy" id="2761500"/>
    <lineage>
        <taxon>Eukaryota</taxon>
        <taxon>Discoba</taxon>
        <taxon>Euglenozoa</taxon>
        <taxon>Kinetoplastea</taxon>
        <taxon>Metakinetoplastina</taxon>
        <taxon>Trypanosomatida</taxon>
        <taxon>Trypanosomatidae</taxon>
        <taxon>Leishmaniinae</taxon>
        <taxon>Porcisia</taxon>
    </lineage>
</organism>
<feature type="region of interest" description="Disordered" evidence="6">
    <location>
        <begin position="1"/>
        <end position="25"/>
    </location>
</feature>
<comment type="caution">
    <text evidence="8">The sequence shown here is derived from an EMBL/GenBank/DDBJ whole genome shotgun (WGS) entry which is preliminary data.</text>
</comment>
<keyword evidence="9" id="KW-1185">Reference proteome</keyword>
<evidence type="ECO:0000256" key="7">
    <source>
        <dbReference type="SAM" id="Phobius"/>
    </source>
</evidence>
<protein>
    <submittedName>
        <fullName evidence="8">Uncharacterized protein</fullName>
    </submittedName>
</protein>
<evidence type="ECO:0000256" key="2">
    <source>
        <dbReference type="ARBA" id="ARBA00022692"/>
    </source>
</evidence>